<dbReference type="InterPro" id="IPR002559">
    <property type="entry name" value="Transposase_11"/>
</dbReference>
<feature type="compositionally biased region" description="Basic and acidic residues" evidence="1">
    <location>
        <begin position="224"/>
        <end position="243"/>
    </location>
</feature>
<feature type="region of interest" description="Disordered" evidence="1">
    <location>
        <begin position="224"/>
        <end position="262"/>
    </location>
</feature>
<dbReference type="KEGG" id="ome:OLMES_1792"/>
<evidence type="ECO:0000313" key="5">
    <source>
        <dbReference type="EMBL" id="ARU55866.1"/>
    </source>
</evidence>
<evidence type="ECO:0000259" key="3">
    <source>
        <dbReference type="Pfam" id="PF05598"/>
    </source>
</evidence>
<evidence type="ECO:0000313" key="4">
    <source>
        <dbReference type="EMBL" id="ARU54290.1"/>
    </source>
</evidence>
<proteinExistence type="predicted"/>
<dbReference type="GO" id="GO:0004803">
    <property type="term" value="F:transposase activity"/>
    <property type="evidence" value="ECO:0007669"/>
    <property type="project" value="InterPro"/>
</dbReference>
<dbReference type="OrthoDB" id="9182628at2"/>
<gene>
    <name evidence="4" type="ORF">OLMES_0183</name>
    <name evidence="5" type="ORF">OLMES_1792</name>
    <name evidence="6" type="ORF">OLMES_2875</name>
</gene>
<dbReference type="Pfam" id="PF01609">
    <property type="entry name" value="DDE_Tnp_1"/>
    <property type="match status" value="1"/>
</dbReference>
<dbReference type="InterPro" id="IPR008490">
    <property type="entry name" value="Transposase_InsH_N"/>
</dbReference>
<dbReference type="EMBL" id="CP021425">
    <property type="protein sequence ID" value="ARU54290.1"/>
    <property type="molecule type" value="Genomic_DNA"/>
</dbReference>
<dbReference type="EMBL" id="CP021425">
    <property type="protein sequence ID" value="ARU55866.1"/>
    <property type="molecule type" value="Genomic_DNA"/>
</dbReference>
<dbReference type="EMBL" id="CP021425">
    <property type="protein sequence ID" value="ARU56923.1"/>
    <property type="molecule type" value="Genomic_DNA"/>
</dbReference>
<dbReference type="Proteomes" id="UP000196027">
    <property type="component" value="Chromosome"/>
</dbReference>
<dbReference type="KEGG" id="ome:OLMES_2875"/>
<feature type="domain" description="Transposase InsH N-terminal" evidence="3">
    <location>
        <begin position="20"/>
        <end position="110"/>
    </location>
</feature>
<evidence type="ECO:0000313" key="6">
    <source>
        <dbReference type="EMBL" id="ARU56923.1"/>
    </source>
</evidence>
<dbReference type="NCBIfam" id="NF033551">
    <property type="entry name" value="transpos_IS1182"/>
    <property type="match status" value="1"/>
</dbReference>
<evidence type="ECO:0000256" key="1">
    <source>
        <dbReference type="SAM" id="MobiDB-lite"/>
    </source>
</evidence>
<reference evidence="4 7" key="1">
    <citation type="submission" date="2017-05" db="EMBL/GenBank/DDBJ databases">
        <title>Genomic insights into alkan degradation activity of Oleiphilus messinensis.</title>
        <authorList>
            <person name="Kozyavkin S.A."/>
            <person name="Slesarev A.I."/>
            <person name="Golyshin P.N."/>
            <person name="Korzhenkov A."/>
            <person name="Golyshina O.N."/>
            <person name="Toshchakov S.V."/>
        </authorList>
    </citation>
    <scope>NUCLEOTIDE SEQUENCE [LARGE SCALE GENOMIC DNA]</scope>
    <source>
        <strain evidence="4 7">ME102</strain>
    </source>
</reference>
<dbReference type="GO" id="GO:0006313">
    <property type="term" value="P:DNA transposition"/>
    <property type="evidence" value="ECO:0007669"/>
    <property type="project" value="InterPro"/>
</dbReference>
<sequence>MAVQFKQLDRKTPYLLPPSVQDYLPEDHLACFVVEIVEQLDLSAFTDVYSGRGKKPYHPAMLVALLFYGYATGVFSSRKLEKAAYDSIAVRYICANSYPDHDTIATFRKRFLKEIEGLFVDILLIAETMGLLKLGTVSLDGTKIKANASKHKALSWEYANKLEEQLKAEVVELMQKAEEADNATLPEEMNVPEELARREQRLNTIAQAKKKIQARAKERFEREQAAYEEKVERRKCYEEETGKKPRGRQPVAPSEGPLPKDQVNLTDEESRIMPTQGGFEQAYNAQAGVDIETYLIVEQHLSQSPNDKLEVSSTLENLDQLPESLGAVRQLLADTGYFSEANTEKCESAGVEPLIPEKRHHHNLPLKERLAEDQEAPENPTAVAAMKHRLQTKAGREAYGQRKSTVETVFGIIKHVLGFRQFLLRGFDSVQSEWSLVCLAWNLKRIHALKVA</sequence>
<dbReference type="InterPro" id="IPR047629">
    <property type="entry name" value="IS1182_transpos"/>
</dbReference>
<dbReference type="Pfam" id="PF05598">
    <property type="entry name" value="DUF772"/>
    <property type="match status" value="1"/>
</dbReference>
<accession>A0A1Y0I207</accession>
<dbReference type="PANTHER" id="PTHR33408">
    <property type="entry name" value="TRANSPOSASE"/>
    <property type="match status" value="1"/>
</dbReference>
<dbReference type="GO" id="GO:0003677">
    <property type="term" value="F:DNA binding"/>
    <property type="evidence" value="ECO:0007669"/>
    <property type="project" value="InterPro"/>
</dbReference>
<dbReference type="AlphaFoldDB" id="A0A1Y0I207"/>
<dbReference type="PANTHER" id="PTHR33408:SF4">
    <property type="entry name" value="TRANSPOSASE DDE DOMAIN-CONTAINING PROTEIN"/>
    <property type="match status" value="1"/>
</dbReference>
<organism evidence="4 7">
    <name type="scientific">Oleiphilus messinensis</name>
    <dbReference type="NCBI Taxonomy" id="141451"/>
    <lineage>
        <taxon>Bacteria</taxon>
        <taxon>Pseudomonadati</taxon>
        <taxon>Pseudomonadota</taxon>
        <taxon>Gammaproteobacteria</taxon>
        <taxon>Oceanospirillales</taxon>
        <taxon>Oleiphilaceae</taxon>
        <taxon>Oleiphilus</taxon>
    </lineage>
</organism>
<feature type="domain" description="Transposase IS4-like" evidence="2">
    <location>
        <begin position="272"/>
        <end position="443"/>
    </location>
</feature>
<dbReference type="KEGG" id="ome:OLMES_0183"/>
<keyword evidence="7" id="KW-1185">Reference proteome</keyword>
<name>A0A1Y0I207_9GAMM</name>
<protein>
    <submittedName>
        <fullName evidence="4">IS1182 family transposase</fullName>
    </submittedName>
</protein>
<evidence type="ECO:0000313" key="7">
    <source>
        <dbReference type="Proteomes" id="UP000196027"/>
    </source>
</evidence>
<evidence type="ECO:0000259" key="2">
    <source>
        <dbReference type="Pfam" id="PF01609"/>
    </source>
</evidence>
<dbReference type="RefSeq" id="WP_087459508.1">
    <property type="nucleotide sequence ID" value="NZ_CP021425.1"/>
</dbReference>